<accession>A0A4Z1NQ07</accession>
<proteinExistence type="predicted"/>
<dbReference type="AlphaFoldDB" id="A0A4Z1NQ07"/>
<protein>
    <submittedName>
        <fullName evidence="2">Uncharacterized protein</fullName>
    </submittedName>
</protein>
<reference evidence="2 3" key="1">
    <citation type="submission" date="2019-04" db="EMBL/GenBank/DDBJ databases">
        <title>High contiguity whole genome sequence and gene annotation resource for two Venturia nashicola isolates.</title>
        <authorList>
            <person name="Prokchorchik M."/>
            <person name="Won K."/>
            <person name="Lee Y."/>
            <person name="Choi E.D."/>
            <person name="Segonzac C."/>
            <person name="Sohn K.H."/>
        </authorList>
    </citation>
    <scope>NUCLEOTIDE SEQUENCE [LARGE SCALE GENOMIC DNA]</scope>
    <source>
        <strain evidence="2 3">PRI2</strain>
    </source>
</reference>
<dbReference type="Proteomes" id="UP000298493">
    <property type="component" value="Unassembled WGS sequence"/>
</dbReference>
<gene>
    <name evidence="2" type="ORF">E6O75_ATG11509</name>
</gene>
<sequence>MKKRSFTESAIQDETERNGSTKARRVTANAPSDSYMPSNAAIPRQVKTRPPSPDPPKHEDSGKDEGEISEDEEQKKADAAEEKERVIHTQLKTIACALNPHVTPFHCFEAEKAALALGKKFFPGTYDPEKRLIKGALRETVQHGLARYRQKFPRQKTPRRFKNSQASGGMSKRCIEIVVERNGVEKNGTSDDKIEHGQDKRLDEKGPEVEEEEDDDDYYDFEAAFFATINVPDPYDSDDPKYWSETE</sequence>
<evidence type="ECO:0000313" key="3">
    <source>
        <dbReference type="Proteomes" id="UP000298493"/>
    </source>
</evidence>
<organism evidence="2 3">
    <name type="scientific">Venturia nashicola</name>
    <dbReference type="NCBI Taxonomy" id="86259"/>
    <lineage>
        <taxon>Eukaryota</taxon>
        <taxon>Fungi</taxon>
        <taxon>Dikarya</taxon>
        <taxon>Ascomycota</taxon>
        <taxon>Pezizomycotina</taxon>
        <taxon>Dothideomycetes</taxon>
        <taxon>Pleosporomycetidae</taxon>
        <taxon>Venturiales</taxon>
        <taxon>Venturiaceae</taxon>
        <taxon>Venturia</taxon>
    </lineage>
</organism>
<evidence type="ECO:0000313" key="2">
    <source>
        <dbReference type="EMBL" id="TID16391.1"/>
    </source>
</evidence>
<evidence type="ECO:0000256" key="1">
    <source>
        <dbReference type="SAM" id="MobiDB-lite"/>
    </source>
</evidence>
<name>A0A4Z1NQ07_9PEZI</name>
<dbReference type="EMBL" id="SNSC02000018">
    <property type="protein sequence ID" value="TID16391.1"/>
    <property type="molecule type" value="Genomic_DNA"/>
</dbReference>
<feature type="compositionally biased region" description="Basic and acidic residues" evidence="1">
    <location>
        <begin position="73"/>
        <end position="84"/>
    </location>
</feature>
<comment type="caution">
    <text evidence="2">The sequence shown here is derived from an EMBL/GenBank/DDBJ whole genome shotgun (WGS) entry which is preliminary data.</text>
</comment>
<feature type="compositionally biased region" description="Basic and acidic residues" evidence="1">
    <location>
        <begin position="186"/>
        <end position="208"/>
    </location>
</feature>
<keyword evidence="3" id="KW-1185">Reference proteome</keyword>
<dbReference type="OrthoDB" id="10604093at2759"/>
<feature type="region of interest" description="Disordered" evidence="1">
    <location>
        <begin position="186"/>
        <end position="215"/>
    </location>
</feature>
<feature type="compositionally biased region" description="Basic and acidic residues" evidence="1">
    <location>
        <begin position="55"/>
        <end position="66"/>
    </location>
</feature>
<feature type="region of interest" description="Disordered" evidence="1">
    <location>
        <begin position="1"/>
        <end position="84"/>
    </location>
</feature>